<evidence type="ECO:0000313" key="10">
    <source>
        <dbReference type="Proteomes" id="UP000630149"/>
    </source>
</evidence>
<evidence type="ECO:0000256" key="2">
    <source>
        <dbReference type="ARBA" id="ARBA00022763"/>
    </source>
</evidence>
<dbReference type="GO" id="GO:0006281">
    <property type="term" value="P:DNA repair"/>
    <property type="evidence" value="ECO:0007669"/>
    <property type="project" value="UniProtKB-KW"/>
</dbReference>
<accession>A0A917N931</accession>
<reference evidence="9" key="1">
    <citation type="journal article" date="2014" name="Int. J. Syst. Evol. Microbiol.">
        <title>Complete genome sequence of Corynebacterium casei LMG S-19264T (=DSM 44701T), isolated from a smear-ripened cheese.</title>
        <authorList>
            <consortium name="US DOE Joint Genome Institute (JGI-PGF)"/>
            <person name="Walter F."/>
            <person name="Albersmeier A."/>
            <person name="Kalinowski J."/>
            <person name="Ruckert C."/>
        </authorList>
    </citation>
    <scope>NUCLEOTIDE SEQUENCE</scope>
    <source>
        <strain evidence="9">JCM 13919</strain>
    </source>
</reference>
<evidence type="ECO:0000259" key="8">
    <source>
        <dbReference type="Pfam" id="PF00717"/>
    </source>
</evidence>
<keyword evidence="10" id="KW-1185">Reference proteome</keyword>
<dbReference type="PANTHER" id="PTHR33516">
    <property type="entry name" value="LEXA REPRESSOR"/>
    <property type="match status" value="1"/>
</dbReference>
<reference evidence="9" key="2">
    <citation type="submission" date="2020-09" db="EMBL/GenBank/DDBJ databases">
        <authorList>
            <person name="Sun Q."/>
            <person name="Ohkuma M."/>
        </authorList>
    </citation>
    <scope>NUCLEOTIDE SEQUENCE</scope>
    <source>
        <strain evidence="9">JCM 13919</strain>
    </source>
</reference>
<evidence type="ECO:0000256" key="7">
    <source>
        <dbReference type="RuleBase" id="RU003991"/>
    </source>
</evidence>
<name>A0A917N931_9GAMM</name>
<keyword evidence="3 7" id="KW-0378">Hydrolase</keyword>
<keyword evidence="4 7" id="KW-0068">Autocatalytic cleavage</keyword>
<dbReference type="InterPro" id="IPR036286">
    <property type="entry name" value="LexA/Signal_pep-like_sf"/>
</dbReference>
<dbReference type="AlphaFoldDB" id="A0A917N931"/>
<dbReference type="GO" id="GO:0009432">
    <property type="term" value="P:SOS response"/>
    <property type="evidence" value="ECO:0007669"/>
    <property type="project" value="UniProtKB-KW"/>
</dbReference>
<comment type="caution">
    <text evidence="9">The sequence shown here is derived from an EMBL/GenBank/DDBJ whole genome shotgun (WGS) entry which is preliminary data.</text>
</comment>
<dbReference type="PANTHER" id="PTHR33516:SF2">
    <property type="entry name" value="LEXA REPRESSOR-RELATED"/>
    <property type="match status" value="1"/>
</dbReference>
<dbReference type="NCBIfam" id="NF007621">
    <property type="entry name" value="PRK10276.1"/>
    <property type="match status" value="1"/>
</dbReference>
<proteinExistence type="inferred from homology"/>
<keyword evidence="6" id="KW-0742">SOS response</keyword>
<evidence type="ECO:0000256" key="5">
    <source>
        <dbReference type="ARBA" id="ARBA00023204"/>
    </source>
</evidence>
<dbReference type="SUPFAM" id="SSF51306">
    <property type="entry name" value="LexA/Signal peptidase"/>
    <property type="match status" value="1"/>
</dbReference>
<keyword evidence="2" id="KW-0227">DNA damage</keyword>
<dbReference type="InterPro" id="IPR015927">
    <property type="entry name" value="Peptidase_S24_S26A/B/C"/>
</dbReference>
<dbReference type="InterPro" id="IPR039418">
    <property type="entry name" value="LexA-like"/>
</dbReference>
<dbReference type="Proteomes" id="UP000630149">
    <property type="component" value="Unassembled WGS sequence"/>
</dbReference>
<dbReference type="GO" id="GO:0016787">
    <property type="term" value="F:hydrolase activity"/>
    <property type="evidence" value="ECO:0007669"/>
    <property type="project" value="UniProtKB-KW"/>
</dbReference>
<dbReference type="Gene3D" id="2.10.109.10">
    <property type="entry name" value="Umud Fragment, subunit A"/>
    <property type="match status" value="1"/>
</dbReference>
<sequence>MFLTRNLAILDLRYIIHFSFFMNQHGGARPGAGRPKGQGKYGETTKSMRVPISRVEDVLAFLDQGKESFALPLYGSSVRAGFPSPADDYIERKLDLNTHLIKHPAATFFVKAAGESMINAGIQSGDILVVDRSLEASHNKIVIAAVNGELTVKRLYRVAGKVQLVAENPDFEPIDITEEQDLVIWGVVTHVIHQVK</sequence>
<dbReference type="InterPro" id="IPR050077">
    <property type="entry name" value="LexA_repressor"/>
</dbReference>
<evidence type="ECO:0000256" key="1">
    <source>
        <dbReference type="ARBA" id="ARBA00007484"/>
    </source>
</evidence>
<keyword evidence="5" id="KW-0234">DNA repair</keyword>
<evidence type="ECO:0000313" key="9">
    <source>
        <dbReference type="EMBL" id="GGI79297.1"/>
    </source>
</evidence>
<dbReference type="EMBL" id="BMOB01000002">
    <property type="protein sequence ID" value="GGI79297.1"/>
    <property type="molecule type" value="Genomic_DNA"/>
</dbReference>
<comment type="similarity">
    <text evidence="1 7">Belongs to the peptidase S24 family.</text>
</comment>
<evidence type="ECO:0000256" key="4">
    <source>
        <dbReference type="ARBA" id="ARBA00022813"/>
    </source>
</evidence>
<evidence type="ECO:0000256" key="3">
    <source>
        <dbReference type="ARBA" id="ARBA00022801"/>
    </source>
</evidence>
<feature type="domain" description="Peptidase S24/S26A/S26B/S26C" evidence="8">
    <location>
        <begin position="72"/>
        <end position="188"/>
    </location>
</feature>
<dbReference type="GO" id="GO:0003677">
    <property type="term" value="F:DNA binding"/>
    <property type="evidence" value="ECO:0007669"/>
    <property type="project" value="InterPro"/>
</dbReference>
<dbReference type="CDD" id="cd06529">
    <property type="entry name" value="S24_LexA-like"/>
    <property type="match status" value="1"/>
</dbReference>
<dbReference type="PRINTS" id="PR00726">
    <property type="entry name" value="LEXASERPTASE"/>
</dbReference>
<dbReference type="GO" id="GO:0006355">
    <property type="term" value="P:regulation of DNA-templated transcription"/>
    <property type="evidence" value="ECO:0007669"/>
    <property type="project" value="InterPro"/>
</dbReference>
<gene>
    <name evidence="9" type="ORF">GCM10007966_04780</name>
</gene>
<protein>
    <submittedName>
        <fullName evidence="9">SOS (Error prone) mutagenesis protein UmuD (RumA)</fullName>
    </submittedName>
</protein>
<dbReference type="Pfam" id="PF00717">
    <property type="entry name" value="Peptidase_S24"/>
    <property type="match status" value="1"/>
</dbReference>
<organism evidence="9 10">
    <name type="scientific">Legionella impletisoli</name>
    <dbReference type="NCBI Taxonomy" id="343510"/>
    <lineage>
        <taxon>Bacteria</taxon>
        <taxon>Pseudomonadati</taxon>
        <taxon>Pseudomonadota</taxon>
        <taxon>Gammaproteobacteria</taxon>
        <taxon>Legionellales</taxon>
        <taxon>Legionellaceae</taxon>
        <taxon>Legionella</taxon>
    </lineage>
</organism>
<dbReference type="InterPro" id="IPR006197">
    <property type="entry name" value="Peptidase_S24_LexA"/>
</dbReference>
<evidence type="ECO:0000256" key="6">
    <source>
        <dbReference type="ARBA" id="ARBA00023236"/>
    </source>
</evidence>